<evidence type="ECO:0000313" key="2">
    <source>
        <dbReference type="Proteomes" id="UP000822476"/>
    </source>
</evidence>
<keyword evidence="2" id="KW-1185">Reference proteome</keyword>
<evidence type="ECO:0000313" key="1">
    <source>
        <dbReference type="EMBL" id="KAF7241691.1"/>
    </source>
</evidence>
<sequence length="153" mass="17255">MLLVIIESVPRGLCNMGTVDQTIAGKDGAVREALVGKGSSSRRRDVQKLPIRRNKCKLTCRLERRHSTLEFLQVDSLRELEEICTTVNLSGHDFEALRRLHPSQLNVFNASVDTGEHLMTSPLSENAARLTSPYYNLVWVILDRTRREEAGPL</sequence>
<protein>
    <submittedName>
        <fullName evidence="1">Uncharacterized protein</fullName>
    </submittedName>
</protein>
<dbReference type="Proteomes" id="UP000822476">
    <property type="component" value="Unassembled WGS sequence"/>
</dbReference>
<proteinExistence type="predicted"/>
<accession>A0A8S9YIY5</accession>
<organism evidence="1 2">
    <name type="scientific">Paragonimus skrjabini miyazakii</name>
    <dbReference type="NCBI Taxonomy" id="59628"/>
    <lineage>
        <taxon>Eukaryota</taxon>
        <taxon>Metazoa</taxon>
        <taxon>Spiralia</taxon>
        <taxon>Lophotrochozoa</taxon>
        <taxon>Platyhelminthes</taxon>
        <taxon>Trematoda</taxon>
        <taxon>Digenea</taxon>
        <taxon>Plagiorchiida</taxon>
        <taxon>Troglotremata</taxon>
        <taxon>Troglotrematidae</taxon>
        <taxon>Paragonimus</taxon>
    </lineage>
</organism>
<comment type="caution">
    <text evidence="1">The sequence shown here is derived from an EMBL/GenBank/DDBJ whole genome shotgun (WGS) entry which is preliminary data.</text>
</comment>
<dbReference type="AlphaFoldDB" id="A0A8S9YIY5"/>
<gene>
    <name evidence="1" type="ORF">EG68_10878</name>
</gene>
<dbReference type="EMBL" id="JTDE01006859">
    <property type="protein sequence ID" value="KAF7241691.1"/>
    <property type="molecule type" value="Genomic_DNA"/>
</dbReference>
<reference evidence="1" key="1">
    <citation type="submission" date="2019-07" db="EMBL/GenBank/DDBJ databases">
        <title>Annotation for the trematode Paragonimus miyazaki's.</title>
        <authorList>
            <person name="Choi Y.-J."/>
        </authorList>
    </citation>
    <scope>NUCLEOTIDE SEQUENCE</scope>
    <source>
        <strain evidence="1">Japan</strain>
    </source>
</reference>
<name>A0A8S9YIY5_9TREM</name>